<comment type="similarity">
    <text evidence="2">In the C-terminal section; belongs to the UPF0157 (GrpB) family.</text>
</comment>
<dbReference type="GO" id="GO:0005737">
    <property type="term" value="C:cytoplasm"/>
    <property type="evidence" value="ECO:0007669"/>
    <property type="project" value="UniProtKB-SubCell"/>
</dbReference>
<evidence type="ECO:0000256" key="2">
    <source>
        <dbReference type="ARBA" id="ARBA00011058"/>
    </source>
</evidence>
<dbReference type="NCBIfam" id="TIGR00152">
    <property type="entry name" value="dephospho-CoA kinase"/>
    <property type="match status" value="1"/>
</dbReference>
<organism evidence="9 10">
    <name type="scientific">Rhodococcoides fascians</name>
    <name type="common">Rhodococcus fascians</name>
    <dbReference type="NCBI Taxonomy" id="1828"/>
    <lineage>
        <taxon>Bacteria</taxon>
        <taxon>Bacillati</taxon>
        <taxon>Actinomycetota</taxon>
        <taxon>Actinomycetes</taxon>
        <taxon>Mycobacteriales</taxon>
        <taxon>Nocardiaceae</taxon>
        <taxon>Rhodococcoides</taxon>
    </lineage>
</organism>
<comment type="catalytic activity">
    <reaction evidence="7">
        <text>3'-dephospho-CoA + ATP = ADP + CoA + H(+)</text>
        <dbReference type="Rhea" id="RHEA:18245"/>
        <dbReference type="ChEBI" id="CHEBI:15378"/>
        <dbReference type="ChEBI" id="CHEBI:30616"/>
        <dbReference type="ChEBI" id="CHEBI:57287"/>
        <dbReference type="ChEBI" id="CHEBI:57328"/>
        <dbReference type="ChEBI" id="CHEBI:456216"/>
        <dbReference type="EC" id="2.7.1.24"/>
    </reaction>
</comment>
<dbReference type="EMBL" id="CP015220">
    <property type="protein sequence ID" value="AMY25468.1"/>
    <property type="molecule type" value="Genomic_DNA"/>
</dbReference>
<name>A0A143QRU3_RHOFA</name>
<evidence type="ECO:0000256" key="7">
    <source>
        <dbReference type="HAMAP-Rule" id="MF_00376"/>
    </source>
</evidence>
<dbReference type="InterPro" id="IPR027417">
    <property type="entry name" value="P-loop_NTPase"/>
</dbReference>
<dbReference type="KEGG" id="rhs:A3Q41_04191"/>
<keyword evidence="7 9" id="KW-0808">Transferase</keyword>
<dbReference type="Pfam" id="PF01121">
    <property type="entry name" value="CoaE"/>
    <property type="match status" value="1"/>
</dbReference>
<keyword evidence="4 7" id="KW-0547">Nucleotide-binding</keyword>
<accession>A0A143QRU3</accession>
<dbReference type="PATRIC" id="fig|1653479.3.peg.4247"/>
<dbReference type="GO" id="GO:0005524">
    <property type="term" value="F:ATP binding"/>
    <property type="evidence" value="ECO:0007669"/>
    <property type="project" value="UniProtKB-UniRule"/>
</dbReference>
<keyword evidence="7 9" id="KW-0418">Kinase</keyword>
<evidence type="ECO:0000256" key="6">
    <source>
        <dbReference type="ARBA" id="ARBA00022993"/>
    </source>
</evidence>
<comment type="pathway">
    <text evidence="7">Cofactor biosynthesis; coenzyme A biosynthesis; CoA from (R)-pantothenate: step 5/5.</text>
</comment>
<keyword evidence="6 7" id="KW-0173">Coenzyme A biosynthesis</keyword>
<sequence length="422" mass="45468">MHLGLVGFGVFECQTGRMLRLGLTGGIGAGKSTVAKVLTELGGVLVDSDVLAREVVEPGTPGLQQLTDTFGTEILAPDGSLDRPALAAKAFGDEESRKKLNAIVHPLVGQRTTEIIEGAAADAVVVQDIPLLVEGSMAPFFHLVVVVWVDAEERVRRLTGQRNMPEADARARIAAQATDDARRAAADVWIDNTGAPGSVDDQVRNLWNERVIPFERNLREGIVARTHPELVTADPAWESQARRMIARLALACGDKAVRIDHVGSTAVPGLDAKDVLDIQITVRSLADADSVGEQLRVAGFPGVESSDFDDPKPAYGVGGEADPAVWGKRFHGNADPGRPANVHVRVDGWPNQTFALLFRDWLRADAAVATEYAAIKRRASEAAAGIADYCSAIDAYVDAKAPWFDVAYRRAWQWAEETNWTA</sequence>
<reference evidence="9 10" key="1">
    <citation type="journal article" date="2016" name="Genome Announc.">
        <title>Complete Genome and Plasmid Sequences for Rhodococcus fascians D188 and Draft Sequences for Rhodococcus Isolates PBTS 1 and PBTS 2.</title>
        <authorList>
            <person name="Stamler R.A."/>
            <person name="Vereecke D."/>
            <person name="Zhang Y."/>
            <person name="Schilkey F."/>
            <person name="Devitt N."/>
            <person name="Randall J.J."/>
        </authorList>
    </citation>
    <scope>NUCLEOTIDE SEQUENCE [LARGE SCALE GENOMIC DNA]</scope>
    <source>
        <strain evidence="9 10">PBTS2</strain>
    </source>
</reference>
<evidence type="ECO:0000313" key="9">
    <source>
        <dbReference type="EMBL" id="AMY25468.1"/>
    </source>
</evidence>
<dbReference type="Gene3D" id="3.40.50.300">
    <property type="entry name" value="P-loop containing nucleotide triphosphate hydrolases"/>
    <property type="match status" value="1"/>
</dbReference>
<dbReference type="HAMAP" id="MF_00376">
    <property type="entry name" value="Dephospho_CoA_kinase"/>
    <property type="match status" value="1"/>
</dbReference>
<dbReference type="EC" id="2.7.1.24" evidence="7 8"/>
<evidence type="ECO:0000256" key="4">
    <source>
        <dbReference type="ARBA" id="ARBA00022741"/>
    </source>
</evidence>
<dbReference type="UniPathway" id="UPA00241">
    <property type="reaction ID" value="UER00356"/>
</dbReference>
<evidence type="ECO:0000313" key="10">
    <source>
        <dbReference type="Proteomes" id="UP000076038"/>
    </source>
</evidence>
<dbReference type="InterPro" id="IPR007344">
    <property type="entry name" value="GrpB/CoaE"/>
</dbReference>
<keyword evidence="3 7" id="KW-0963">Cytoplasm</keyword>
<protein>
    <recommendedName>
        <fullName evidence="7 8">Dephospho-CoA kinase</fullName>
        <ecNumber evidence="7 8">2.7.1.24</ecNumber>
    </recommendedName>
    <alternativeName>
        <fullName evidence="7">Dephosphocoenzyme A kinase</fullName>
    </alternativeName>
</protein>
<gene>
    <name evidence="7 9" type="primary">coaE</name>
    <name evidence="9" type="ORF">A3Q41_04191</name>
</gene>
<dbReference type="InterPro" id="IPR001977">
    <property type="entry name" value="Depp_CoAkinase"/>
</dbReference>
<evidence type="ECO:0000256" key="1">
    <source>
        <dbReference type="ARBA" id="ARBA00008826"/>
    </source>
</evidence>
<dbReference type="PROSITE" id="PS51219">
    <property type="entry name" value="DPCK"/>
    <property type="match status" value="1"/>
</dbReference>
<dbReference type="NCBIfam" id="NF002879">
    <property type="entry name" value="PRK03333.1"/>
    <property type="match status" value="1"/>
</dbReference>
<proteinExistence type="inferred from homology"/>
<dbReference type="Gene3D" id="3.30.460.10">
    <property type="entry name" value="Beta Polymerase, domain 2"/>
    <property type="match status" value="1"/>
</dbReference>
<dbReference type="GO" id="GO:0015937">
    <property type="term" value="P:coenzyme A biosynthetic process"/>
    <property type="evidence" value="ECO:0007669"/>
    <property type="project" value="UniProtKB-UniRule"/>
</dbReference>
<dbReference type="Pfam" id="PF04229">
    <property type="entry name" value="GrpB"/>
    <property type="match status" value="1"/>
</dbReference>
<dbReference type="GO" id="GO:0004140">
    <property type="term" value="F:dephospho-CoA kinase activity"/>
    <property type="evidence" value="ECO:0007669"/>
    <property type="project" value="UniProtKB-UniRule"/>
</dbReference>
<dbReference type="PANTHER" id="PTHR10695">
    <property type="entry name" value="DEPHOSPHO-COA KINASE-RELATED"/>
    <property type="match status" value="1"/>
</dbReference>
<comment type="function">
    <text evidence="7">Catalyzes the phosphorylation of the 3'-hydroxyl group of dephosphocoenzyme A to form coenzyme A.</text>
</comment>
<dbReference type="SUPFAM" id="SSF81301">
    <property type="entry name" value="Nucleotidyltransferase"/>
    <property type="match status" value="1"/>
</dbReference>
<evidence type="ECO:0000256" key="8">
    <source>
        <dbReference type="NCBIfam" id="TIGR00152"/>
    </source>
</evidence>
<dbReference type="InterPro" id="IPR043519">
    <property type="entry name" value="NT_sf"/>
</dbReference>
<keyword evidence="5 7" id="KW-0067">ATP-binding</keyword>
<comment type="similarity">
    <text evidence="7">Belongs to the CoaE family.</text>
</comment>
<dbReference type="AlphaFoldDB" id="A0A143QRU3"/>
<dbReference type="SUPFAM" id="SSF52540">
    <property type="entry name" value="P-loop containing nucleoside triphosphate hydrolases"/>
    <property type="match status" value="1"/>
</dbReference>
<feature type="binding site" evidence="7">
    <location>
        <begin position="28"/>
        <end position="33"/>
    </location>
    <ligand>
        <name>ATP</name>
        <dbReference type="ChEBI" id="CHEBI:30616"/>
    </ligand>
</feature>
<dbReference type="PANTHER" id="PTHR10695:SF46">
    <property type="entry name" value="BIFUNCTIONAL COENZYME A SYNTHASE-RELATED"/>
    <property type="match status" value="1"/>
</dbReference>
<evidence type="ECO:0000256" key="3">
    <source>
        <dbReference type="ARBA" id="ARBA00022490"/>
    </source>
</evidence>
<dbReference type="Proteomes" id="UP000076038">
    <property type="component" value="Chromosome"/>
</dbReference>
<keyword evidence="10" id="KW-1185">Reference proteome</keyword>
<reference evidence="10" key="2">
    <citation type="submission" date="2016-04" db="EMBL/GenBank/DDBJ databases">
        <title>Complete Genome and Plasmid Sequences for Rhodococcus fascians D188 and Draft Sequences for Rhodococcus spp. Isolates PBTS 1 and PBTS 2.</title>
        <authorList>
            <person name="Stamer R."/>
            <person name="Vereecke D."/>
            <person name="Zhang Y."/>
            <person name="Schilkey F."/>
            <person name="Devitt N."/>
            <person name="Randall J."/>
        </authorList>
    </citation>
    <scope>NUCLEOTIDE SEQUENCE [LARGE SCALE GENOMIC DNA]</scope>
    <source>
        <strain evidence="10">PBTS2</strain>
    </source>
</reference>
<comment type="similarity">
    <text evidence="1">In the N-terminal section; belongs to the CoaE family.</text>
</comment>
<dbReference type="CDD" id="cd02022">
    <property type="entry name" value="DPCK"/>
    <property type="match status" value="1"/>
</dbReference>
<evidence type="ECO:0000256" key="5">
    <source>
        <dbReference type="ARBA" id="ARBA00022840"/>
    </source>
</evidence>
<comment type="subcellular location">
    <subcellularLocation>
        <location evidence="7">Cytoplasm</location>
    </subcellularLocation>
</comment>